<name>A0ABN9UCY0_9DINO</name>
<protein>
    <recommendedName>
        <fullName evidence="4">Defective in cullin neddylation protein</fullName>
    </recommendedName>
</protein>
<feature type="compositionally biased region" description="Polar residues" evidence="1">
    <location>
        <begin position="48"/>
        <end position="62"/>
    </location>
</feature>
<evidence type="ECO:0000256" key="1">
    <source>
        <dbReference type="SAM" id="MobiDB-lite"/>
    </source>
</evidence>
<accession>A0ABN9UCY0</accession>
<organism evidence="2 3">
    <name type="scientific">Prorocentrum cordatum</name>
    <dbReference type="NCBI Taxonomy" id="2364126"/>
    <lineage>
        <taxon>Eukaryota</taxon>
        <taxon>Sar</taxon>
        <taxon>Alveolata</taxon>
        <taxon>Dinophyceae</taxon>
        <taxon>Prorocentrales</taxon>
        <taxon>Prorocentraceae</taxon>
        <taxon>Prorocentrum</taxon>
    </lineage>
</organism>
<gene>
    <name evidence="2" type="ORF">PCOR1329_LOCUS47444</name>
</gene>
<feature type="region of interest" description="Disordered" evidence="1">
    <location>
        <begin position="624"/>
        <end position="679"/>
    </location>
</feature>
<sequence length="750" mass="80743">MPVALAPLPRRYAGAPIGATAAILATQLKAKKREEANTPSPTPSPTTARSTGQPKTPSSTDQPKTDQPKTARSTDQPKTNSSTDQPKTNSSTDQPTTVRSTDQPTTVRSTDQPKTARSTDQPRPDGSTDQPTIVLPDGVFIGPPEPCIWVLKTGSQLQVDEVGVVHSVGGDKFSAVLGRGFELSRSALADLSGARHEQLSKAQANAVVYMLQRAQLNPDEKATLALMSSQVNWFDGHDAQIMSLLVASPAPRQSTTGNVGQKYTSFVEFFTEAEWKKMLEENPSSSAILSLIISRVIRLGGRNVCEYSNKLMTSLWLMLCDPSVDPMSFFQKKKQFLYVKREYRRIADKTPRLMMDQRIDTLPSLPDEFATLYPAAHNKAFSTRPGDGPMRCPLNMQRLLEIDNSYRCRGSGPELDFQRGAQSSATSLALAPIEPQSDIRQMLLQSQQQMQQMQAFAINAMQLVAGNRGGAAASGSGGAGNGLLENLEVFSQGARAGGRPSSNRLQLLTPDHHRQQSAPSPHQQRGDLAPPLDQADGHHESSMAPLPQPESAPDHGAIQVTPQRHRDQPAAPGDQPVAPPRVSLKDSVHNAMKMMEEKGLAAKGRKRAFSVSKKPACAAICDAAEDEGEDDAAEDEGDDASDEDDVVTTPPPMKSVMKAARKATPPPMKSAMKAATKGGSGKTKGIDYSDLLSITKSTMKKTTRGAFTSKAYDNTKKRASVAGMSPAKVLAIAREAYAAAASKWDKLKVC</sequence>
<evidence type="ECO:0000313" key="3">
    <source>
        <dbReference type="Proteomes" id="UP001189429"/>
    </source>
</evidence>
<comment type="caution">
    <text evidence="2">The sequence shown here is derived from an EMBL/GenBank/DDBJ whole genome shotgun (WGS) entry which is preliminary data.</text>
</comment>
<feature type="compositionally biased region" description="Acidic residues" evidence="1">
    <location>
        <begin position="624"/>
        <end position="646"/>
    </location>
</feature>
<feature type="region of interest" description="Disordered" evidence="1">
    <location>
        <begin position="28"/>
        <end position="135"/>
    </location>
</feature>
<keyword evidence="3" id="KW-1185">Reference proteome</keyword>
<feature type="region of interest" description="Disordered" evidence="1">
    <location>
        <begin position="511"/>
        <end position="582"/>
    </location>
</feature>
<evidence type="ECO:0000313" key="2">
    <source>
        <dbReference type="EMBL" id="CAK0857286.1"/>
    </source>
</evidence>
<dbReference type="EMBL" id="CAUYUJ010015717">
    <property type="protein sequence ID" value="CAK0857286.1"/>
    <property type="molecule type" value="Genomic_DNA"/>
</dbReference>
<feature type="compositionally biased region" description="Polar residues" evidence="1">
    <location>
        <begin position="70"/>
        <end position="131"/>
    </location>
</feature>
<dbReference type="Proteomes" id="UP001189429">
    <property type="component" value="Unassembled WGS sequence"/>
</dbReference>
<evidence type="ECO:0008006" key="4">
    <source>
        <dbReference type="Google" id="ProtNLM"/>
    </source>
</evidence>
<reference evidence="2" key="1">
    <citation type="submission" date="2023-10" db="EMBL/GenBank/DDBJ databases">
        <authorList>
            <person name="Chen Y."/>
            <person name="Shah S."/>
            <person name="Dougan E. K."/>
            <person name="Thang M."/>
            <person name="Chan C."/>
        </authorList>
    </citation>
    <scope>NUCLEOTIDE SEQUENCE [LARGE SCALE GENOMIC DNA]</scope>
</reference>
<proteinExistence type="predicted"/>